<feature type="domain" description="SpoVT-AbrB" evidence="2">
    <location>
        <begin position="2"/>
        <end position="47"/>
    </location>
</feature>
<gene>
    <name evidence="3" type="ORF">GWK41_07615</name>
</gene>
<comment type="caution">
    <text evidence="3">The sequence shown here is derived from an EMBL/GenBank/DDBJ whole genome shotgun (WGS) entry which is preliminary data.</text>
</comment>
<dbReference type="Proteomes" id="UP000772812">
    <property type="component" value="Unassembled WGS sequence"/>
</dbReference>
<dbReference type="PANTHER" id="PTHR40516">
    <property type="entry name" value="ANTITOXIN CHPS-RELATED"/>
    <property type="match status" value="1"/>
</dbReference>
<dbReference type="InterPro" id="IPR007159">
    <property type="entry name" value="SpoVT-AbrB_dom"/>
</dbReference>
<evidence type="ECO:0000313" key="4">
    <source>
        <dbReference type="Proteomes" id="UP000772812"/>
    </source>
</evidence>
<dbReference type="Gene3D" id="2.10.260.10">
    <property type="match status" value="1"/>
</dbReference>
<proteinExistence type="predicted"/>
<dbReference type="PROSITE" id="PS51740">
    <property type="entry name" value="SPOVT_ABRB"/>
    <property type="match status" value="1"/>
</dbReference>
<dbReference type="PANTHER" id="PTHR40516:SF1">
    <property type="entry name" value="ANTITOXIN CHPS-RELATED"/>
    <property type="match status" value="1"/>
</dbReference>
<dbReference type="SUPFAM" id="SSF89447">
    <property type="entry name" value="AbrB/MazE/MraZ-like"/>
    <property type="match status" value="1"/>
</dbReference>
<evidence type="ECO:0000259" key="2">
    <source>
        <dbReference type="PROSITE" id="PS51740"/>
    </source>
</evidence>
<organism evidence="3 4">
    <name type="scientific">Persephonella atlantica</name>
    <dbReference type="NCBI Taxonomy" id="2699429"/>
    <lineage>
        <taxon>Bacteria</taxon>
        <taxon>Pseudomonadati</taxon>
        <taxon>Aquificota</taxon>
        <taxon>Aquificia</taxon>
        <taxon>Aquificales</taxon>
        <taxon>Hydrogenothermaceae</taxon>
        <taxon>Persephonella</taxon>
    </lineage>
</organism>
<accession>A0ABS1GJ14</accession>
<sequence>MITINKWGNSQGIRIPKSYLKKLGLEVGDEVEIRVEDEKLVIIPVKKKRKPKLDINKLFKEKYEKNKEYQWGKAGKEVW</sequence>
<protein>
    <submittedName>
        <fullName evidence="3">AbrB/MazE/SpoVT family DNA-binding domain-containing protein</fullName>
    </submittedName>
</protein>
<evidence type="ECO:0000256" key="1">
    <source>
        <dbReference type="PROSITE-ProRule" id="PRU01076"/>
    </source>
</evidence>
<dbReference type="EMBL" id="JAACYA010000002">
    <property type="protein sequence ID" value="MBK3332933.1"/>
    <property type="molecule type" value="Genomic_DNA"/>
</dbReference>
<dbReference type="InterPro" id="IPR039052">
    <property type="entry name" value="Antitox_PemI-like"/>
</dbReference>
<keyword evidence="4" id="KW-1185">Reference proteome</keyword>
<reference evidence="3 4" key="1">
    <citation type="journal article" date="2021" name="Syst. Appl. Microbiol.">
        <title>Persephonella atlantica sp. nov.: How to adapt to physico-chemical gradients in high temperature hydrothermal habitats.</title>
        <authorList>
            <person name="Francois D.X."/>
            <person name="Godfroy A."/>
            <person name="Mathien C."/>
            <person name="Aube J."/>
            <person name="Cathalot C."/>
            <person name="Lesongeur F."/>
            <person name="L'Haridon S."/>
            <person name="Philippon X."/>
            <person name="Roussel E.G."/>
        </authorList>
    </citation>
    <scope>NUCLEOTIDE SEQUENCE [LARGE SCALE GENOMIC DNA]</scope>
    <source>
        <strain evidence="3 4">MO1340</strain>
    </source>
</reference>
<evidence type="ECO:0000313" key="3">
    <source>
        <dbReference type="EMBL" id="MBK3332933.1"/>
    </source>
</evidence>
<name>A0ABS1GJ14_9AQUI</name>
<dbReference type="Pfam" id="PF04014">
    <property type="entry name" value="MazE_antitoxin"/>
    <property type="match status" value="1"/>
</dbReference>
<dbReference type="RefSeq" id="WP_200674334.1">
    <property type="nucleotide sequence ID" value="NZ_JAACYA010000002.1"/>
</dbReference>
<dbReference type="InterPro" id="IPR037914">
    <property type="entry name" value="SpoVT-AbrB_sf"/>
</dbReference>
<dbReference type="SMART" id="SM00966">
    <property type="entry name" value="SpoVT_AbrB"/>
    <property type="match status" value="1"/>
</dbReference>
<keyword evidence="1 3" id="KW-0238">DNA-binding</keyword>
<dbReference type="GO" id="GO:0003677">
    <property type="term" value="F:DNA binding"/>
    <property type="evidence" value="ECO:0007669"/>
    <property type="project" value="UniProtKB-KW"/>
</dbReference>